<evidence type="ECO:0000256" key="1">
    <source>
        <dbReference type="ARBA" id="ARBA00004141"/>
    </source>
</evidence>
<name>A0AB36E196_9PAST</name>
<dbReference type="Proteomes" id="UP000092527">
    <property type="component" value="Unassembled WGS sequence"/>
</dbReference>
<dbReference type="PROSITE" id="PS50850">
    <property type="entry name" value="MFS"/>
    <property type="match status" value="1"/>
</dbReference>
<reference evidence="8 9" key="1">
    <citation type="submission" date="2014-11" db="EMBL/GenBank/DDBJ databases">
        <title>Pan-genome of Gallibacterium spp.</title>
        <authorList>
            <person name="Kudirkiene E."/>
            <person name="Bojesen A.M."/>
        </authorList>
    </citation>
    <scope>NUCLEOTIDE SEQUENCE [LARGE SCALE GENOMIC DNA]</scope>
    <source>
        <strain evidence="8 9">18469/18</strain>
    </source>
</reference>
<feature type="transmembrane region" description="Helical" evidence="6">
    <location>
        <begin position="133"/>
        <end position="153"/>
    </location>
</feature>
<feature type="domain" description="Major facilitator superfamily (MFS) profile" evidence="7">
    <location>
        <begin position="10"/>
        <end position="448"/>
    </location>
</feature>
<feature type="transmembrane region" description="Helical" evidence="6">
    <location>
        <begin position="215"/>
        <end position="232"/>
    </location>
</feature>
<keyword evidence="2" id="KW-0813">Transport</keyword>
<feature type="transmembrane region" description="Helical" evidence="6">
    <location>
        <begin position="44"/>
        <end position="64"/>
    </location>
</feature>
<protein>
    <recommendedName>
        <fullName evidence="7">Major facilitator superfamily (MFS) profile domain-containing protein</fullName>
    </recommendedName>
</protein>
<evidence type="ECO:0000256" key="5">
    <source>
        <dbReference type="ARBA" id="ARBA00023136"/>
    </source>
</evidence>
<dbReference type="PANTHER" id="PTHR42718:SF9">
    <property type="entry name" value="MAJOR FACILITATOR SUPERFAMILY MULTIDRUG TRANSPORTER MFSC"/>
    <property type="match status" value="1"/>
</dbReference>
<keyword evidence="5 6" id="KW-0472">Membrane</keyword>
<feature type="transmembrane region" description="Helical" evidence="6">
    <location>
        <begin position="288"/>
        <end position="307"/>
    </location>
</feature>
<proteinExistence type="predicted"/>
<dbReference type="InterPro" id="IPR020846">
    <property type="entry name" value="MFS_dom"/>
</dbReference>
<dbReference type="InterPro" id="IPR011701">
    <property type="entry name" value="MFS"/>
</dbReference>
<dbReference type="SUPFAM" id="SSF103473">
    <property type="entry name" value="MFS general substrate transporter"/>
    <property type="match status" value="1"/>
</dbReference>
<dbReference type="RefSeq" id="WP_066111486.1">
    <property type="nucleotide sequence ID" value="NZ_CP103875.1"/>
</dbReference>
<dbReference type="PANTHER" id="PTHR42718">
    <property type="entry name" value="MAJOR FACILITATOR SUPERFAMILY MULTIDRUG TRANSPORTER MFSC"/>
    <property type="match status" value="1"/>
</dbReference>
<dbReference type="InterPro" id="IPR036259">
    <property type="entry name" value="MFS_trans_sf"/>
</dbReference>
<feature type="transmembrane region" description="Helical" evidence="6">
    <location>
        <begin position="314"/>
        <end position="336"/>
    </location>
</feature>
<evidence type="ECO:0000313" key="8">
    <source>
        <dbReference type="EMBL" id="OBX09087.1"/>
    </source>
</evidence>
<keyword evidence="3 6" id="KW-0812">Transmembrane</keyword>
<feature type="transmembrane region" description="Helical" evidence="6">
    <location>
        <begin position="12"/>
        <end position="32"/>
    </location>
</feature>
<dbReference type="AlphaFoldDB" id="A0AB36E196"/>
<evidence type="ECO:0000259" key="7">
    <source>
        <dbReference type="PROSITE" id="PS50850"/>
    </source>
</evidence>
<comment type="caution">
    <text evidence="8">The sequence shown here is derived from an EMBL/GenBank/DDBJ whole genome shotgun (WGS) entry which is preliminary data.</text>
</comment>
<feature type="transmembrane region" description="Helical" evidence="6">
    <location>
        <begin position="252"/>
        <end position="276"/>
    </location>
</feature>
<organism evidence="8 9">
    <name type="scientific">Gallibacterium salpingitidis</name>
    <dbReference type="NCBI Taxonomy" id="505341"/>
    <lineage>
        <taxon>Bacteria</taxon>
        <taxon>Pseudomonadati</taxon>
        <taxon>Pseudomonadota</taxon>
        <taxon>Gammaproteobacteria</taxon>
        <taxon>Pasteurellales</taxon>
        <taxon>Pasteurellaceae</taxon>
        <taxon>Gallibacterium</taxon>
    </lineage>
</organism>
<sequence length="453" mass="49563">MLSKQQQKSLLFVLAFSLIISVMNGTMFNIVLPNIREEFALSSVLMGWFSSSFLIVYAISTAIYGKCTERFSLKTLLIFAFIVLLIADILGYLGQNYASMLLARVLQAIGTAIIPTLGMIIPARYFAVEERGFAFGMTATGAALGAAIGPMIAGFVAQYFSWRALFLLSLILILTLPLYVKNLPNEQGKKVAIDFVGGILLACGASSILLAITQFNVIFLLFSLVAWVLFVIRIHHSKTPFIHPSLFKNTKFIIMLCFLFIFIFVGAGESFLAPLYLSEVYQLSAGKIGTLIFPAAIITAAMGVVGGKIVDKMGALFLLSLASLMLLLYFVGTALILGYSEIWIAVLLVFGVLGCSYLTMSLSNFVSYLLPEQQIGIGMGLFSLVNFMAYAFSSVVCSKLLDLHFNVVAINLLPTGTNAVVYSNILLFLALIYVVGMIVFKLKFSHQVRLRKV</sequence>
<feature type="transmembrane region" description="Helical" evidence="6">
    <location>
        <begin position="101"/>
        <end position="121"/>
    </location>
</feature>
<feature type="transmembrane region" description="Helical" evidence="6">
    <location>
        <begin position="76"/>
        <end position="95"/>
    </location>
</feature>
<dbReference type="Gene3D" id="1.20.1250.20">
    <property type="entry name" value="MFS general substrate transporter like domains"/>
    <property type="match status" value="1"/>
</dbReference>
<evidence type="ECO:0000256" key="3">
    <source>
        <dbReference type="ARBA" id="ARBA00022692"/>
    </source>
</evidence>
<feature type="transmembrane region" description="Helical" evidence="6">
    <location>
        <begin position="381"/>
        <end position="401"/>
    </location>
</feature>
<feature type="transmembrane region" description="Helical" evidence="6">
    <location>
        <begin position="191"/>
        <end position="209"/>
    </location>
</feature>
<evidence type="ECO:0000256" key="2">
    <source>
        <dbReference type="ARBA" id="ARBA00022448"/>
    </source>
</evidence>
<dbReference type="Gene3D" id="1.20.1720.10">
    <property type="entry name" value="Multidrug resistance protein D"/>
    <property type="match status" value="1"/>
</dbReference>
<evidence type="ECO:0000256" key="6">
    <source>
        <dbReference type="SAM" id="Phobius"/>
    </source>
</evidence>
<dbReference type="GO" id="GO:0016020">
    <property type="term" value="C:membrane"/>
    <property type="evidence" value="ECO:0007669"/>
    <property type="project" value="UniProtKB-SubCell"/>
</dbReference>
<comment type="subcellular location">
    <subcellularLocation>
        <location evidence="1">Membrane</location>
        <topology evidence="1">Multi-pass membrane protein</topology>
    </subcellularLocation>
</comment>
<dbReference type="Pfam" id="PF07690">
    <property type="entry name" value="MFS_1"/>
    <property type="match status" value="1"/>
</dbReference>
<keyword evidence="4 6" id="KW-1133">Transmembrane helix</keyword>
<accession>A0AB36E196</accession>
<feature type="transmembrane region" description="Helical" evidence="6">
    <location>
        <begin position="342"/>
        <end position="369"/>
    </location>
</feature>
<feature type="transmembrane region" description="Helical" evidence="6">
    <location>
        <begin position="421"/>
        <end position="442"/>
    </location>
</feature>
<dbReference type="GO" id="GO:0022857">
    <property type="term" value="F:transmembrane transporter activity"/>
    <property type="evidence" value="ECO:0007669"/>
    <property type="project" value="InterPro"/>
</dbReference>
<evidence type="ECO:0000313" key="9">
    <source>
        <dbReference type="Proteomes" id="UP000092527"/>
    </source>
</evidence>
<evidence type="ECO:0000256" key="4">
    <source>
        <dbReference type="ARBA" id="ARBA00022989"/>
    </source>
</evidence>
<feature type="transmembrane region" description="Helical" evidence="6">
    <location>
        <begin position="159"/>
        <end position="179"/>
    </location>
</feature>
<gene>
    <name evidence="8" type="ORF">QV09_08685</name>
</gene>
<dbReference type="EMBL" id="JTJU01000049">
    <property type="protein sequence ID" value="OBX09087.1"/>
    <property type="molecule type" value="Genomic_DNA"/>
</dbReference>
<dbReference type="PRINTS" id="PR01036">
    <property type="entry name" value="TCRTETB"/>
</dbReference>